<dbReference type="AlphaFoldDB" id="A0A7N6BEP1"/>
<reference evidence="5" key="1">
    <citation type="submission" date="2021-04" db="EMBL/GenBank/DDBJ databases">
        <authorList>
            <consortium name="Wellcome Sanger Institute Data Sharing"/>
        </authorList>
    </citation>
    <scope>NUCLEOTIDE SEQUENCE [LARGE SCALE GENOMIC DNA]</scope>
</reference>
<gene>
    <name evidence="5" type="primary">NOC2L</name>
</gene>
<dbReference type="GO" id="GO:0030691">
    <property type="term" value="C:Noc2p-Noc3p complex"/>
    <property type="evidence" value="ECO:0007669"/>
    <property type="project" value="TreeGrafter"/>
</dbReference>
<evidence type="ECO:0000256" key="4">
    <source>
        <dbReference type="SAM" id="MobiDB-lite"/>
    </source>
</evidence>
<name>A0A7N6BEP1_ANATE</name>
<evidence type="ECO:0000313" key="5">
    <source>
        <dbReference type="Ensembl" id="ENSATEP00000061832.1"/>
    </source>
</evidence>
<dbReference type="Proteomes" id="UP000265040">
    <property type="component" value="Chromosome 7"/>
</dbReference>
<dbReference type="GO" id="GO:0005730">
    <property type="term" value="C:nucleolus"/>
    <property type="evidence" value="ECO:0007669"/>
    <property type="project" value="TreeGrafter"/>
</dbReference>
<dbReference type="Ensembl" id="ENSATET00000064156.1">
    <property type="protein sequence ID" value="ENSATEP00000061832.1"/>
    <property type="gene ID" value="ENSATEG00000018407.3"/>
</dbReference>
<dbReference type="GO" id="GO:0003714">
    <property type="term" value="F:transcription corepressor activity"/>
    <property type="evidence" value="ECO:0007669"/>
    <property type="project" value="TreeGrafter"/>
</dbReference>
<sequence>MWSHLHVGQLISSIELVSGEDDEDDEEDQKGSKKSKKAVEAIKVTDKMIEDWKAAIKKEPTPRLFREVTQAFKAAVATTKGEGGSQCRYKVADSSVFNALVLFCIRDIYVALQRMLNLKPDKDQKKYEKDDLLVLPSSSQKWQKNQIDIKMYLGGVVQLLSSLTESTVISAVLRHANQLIPYYLCLPKQCRHLVKWSTGEETSRVLAFLALNKICRHKQETYLNPILKQMYISYVQNCKFTSPNALPMINFMQRTLTEMYSLDTQVTYQHAFIYIRQLAIHLRNAMTMKKKETYQSVYNWQYIHCLYLWCRLLSTLHPSDVLQPLIYPLCQVIIGTIKLVPTPRYYPLRMHCCRALTLLSSSTNTFVPVLPFLLEIFEQVDFNKKPGRMSKKPINFAVILKLSKVNLMEKAYKDGLVDQLYDLILEYFHTQASSIGFPELALPTIIQLKAFLKECKVANYCKPVRQLLEKVQENSSHITGRRQKAAFGVADATAVAAWEKRVQEEGTPLSRYYNQWKKLREKEIQLEISGKERMEDLDLPEIKRKKIQEKKAEDKKEFKDLFQSDSESDADVDDAGFKIKSKSTFKHILLSHIEARRQRRP</sequence>
<dbReference type="GO" id="GO:0005654">
    <property type="term" value="C:nucleoplasm"/>
    <property type="evidence" value="ECO:0007669"/>
    <property type="project" value="TreeGrafter"/>
</dbReference>
<evidence type="ECO:0008006" key="7">
    <source>
        <dbReference type="Google" id="ProtNLM"/>
    </source>
</evidence>
<accession>A0A7N6BEP1</accession>
<proteinExistence type="inferred from homology"/>
<keyword evidence="6" id="KW-1185">Reference proteome</keyword>
<reference evidence="5" key="2">
    <citation type="submission" date="2025-08" db="UniProtKB">
        <authorList>
            <consortium name="Ensembl"/>
        </authorList>
    </citation>
    <scope>IDENTIFICATION</scope>
</reference>
<evidence type="ECO:0000256" key="2">
    <source>
        <dbReference type="ARBA" id="ARBA00005907"/>
    </source>
</evidence>
<reference evidence="5" key="3">
    <citation type="submission" date="2025-09" db="UniProtKB">
        <authorList>
            <consortium name="Ensembl"/>
        </authorList>
    </citation>
    <scope>IDENTIFICATION</scope>
</reference>
<dbReference type="GO" id="GO:0042393">
    <property type="term" value="F:histone binding"/>
    <property type="evidence" value="ECO:0007669"/>
    <property type="project" value="TreeGrafter"/>
</dbReference>
<evidence type="ECO:0000256" key="1">
    <source>
        <dbReference type="ARBA" id="ARBA00004123"/>
    </source>
</evidence>
<evidence type="ECO:0000313" key="6">
    <source>
        <dbReference type="Proteomes" id="UP000265040"/>
    </source>
</evidence>
<dbReference type="GeneTree" id="ENSGT00390000010057"/>
<comment type="similarity">
    <text evidence="2">Belongs to the NOC2 family.</text>
</comment>
<dbReference type="InterPro" id="IPR005343">
    <property type="entry name" value="Noc2"/>
</dbReference>
<dbReference type="PANTHER" id="PTHR12687:SF4">
    <property type="entry name" value="NUCLEOLAR COMPLEX PROTEIN 2 HOMOLOG"/>
    <property type="match status" value="1"/>
</dbReference>
<feature type="compositionally biased region" description="Basic and acidic residues" evidence="4">
    <location>
        <begin position="549"/>
        <end position="562"/>
    </location>
</feature>
<dbReference type="GO" id="GO:0030690">
    <property type="term" value="C:Noc1p-Noc2p complex"/>
    <property type="evidence" value="ECO:0007669"/>
    <property type="project" value="TreeGrafter"/>
</dbReference>
<comment type="subcellular location">
    <subcellularLocation>
        <location evidence="1">Nucleus</location>
    </subcellularLocation>
</comment>
<dbReference type="Pfam" id="PF03715">
    <property type="entry name" value="Noc2"/>
    <property type="match status" value="1"/>
</dbReference>
<organism evidence="5 6">
    <name type="scientific">Anabas testudineus</name>
    <name type="common">Climbing perch</name>
    <name type="synonym">Anthias testudineus</name>
    <dbReference type="NCBI Taxonomy" id="64144"/>
    <lineage>
        <taxon>Eukaryota</taxon>
        <taxon>Metazoa</taxon>
        <taxon>Chordata</taxon>
        <taxon>Craniata</taxon>
        <taxon>Vertebrata</taxon>
        <taxon>Euteleostomi</taxon>
        <taxon>Actinopterygii</taxon>
        <taxon>Neopterygii</taxon>
        <taxon>Teleostei</taxon>
        <taxon>Neoteleostei</taxon>
        <taxon>Acanthomorphata</taxon>
        <taxon>Anabantaria</taxon>
        <taxon>Anabantiformes</taxon>
        <taxon>Anabantoidei</taxon>
        <taxon>Anabantidae</taxon>
        <taxon>Anabas</taxon>
    </lineage>
</organism>
<protein>
    <recommendedName>
        <fullName evidence="7">Nucleolar complex protein 2 homolog</fullName>
    </recommendedName>
</protein>
<feature type="region of interest" description="Disordered" evidence="4">
    <location>
        <begin position="549"/>
        <end position="573"/>
    </location>
</feature>
<dbReference type="SUPFAM" id="SSF48371">
    <property type="entry name" value="ARM repeat"/>
    <property type="match status" value="1"/>
</dbReference>
<dbReference type="GO" id="GO:0000122">
    <property type="term" value="P:negative regulation of transcription by RNA polymerase II"/>
    <property type="evidence" value="ECO:0007669"/>
    <property type="project" value="TreeGrafter"/>
</dbReference>
<dbReference type="InterPro" id="IPR016024">
    <property type="entry name" value="ARM-type_fold"/>
</dbReference>
<keyword evidence="3" id="KW-0539">Nucleus</keyword>
<dbReference type="PANTHER" id="PTHR12687">
    <property type="entry name" value="NUCLEOLAR COMPLEX 2 AND RAD4-RELATED"/>
    <property type="match status" value="1"/>
</dbReference>
<evidence type="ECO:0000256" key="3">
    <source>
        <dbReference type="ARBA" id="ARBA00023242"/>
    </source>
</evidence>
<dbReference type="GO" id="GO:0042273">
    <property type="term" value="P:ribosomal large subunit biogenesis"/>
    <property type="evidence" value="ECO:0007669"/>
    <property type="project" value="TreeGrafter"/>
</dbReference>